<feature type="domain" description="Histidine kinase" evidence="9">
    <location>
        <begin position="457"/>
        <end position="676"/>
    </location>
</feature>
<organism evidence="11 12">
    <name type="scientific">Eiseniibacteriota bacterium</name>
    <dbReference type="NCBI Taxonomy" id="2212470"/>
    <lineage>
        <taxon>Bacteria</taxon>
        <taxon>Candidatus Eiseniibacteriota</taxon>
    </lineage>
</organism>
<dbReference type="PANTHER" id="PTHR43711:SF1">
    <property type="entry name" value="HISTIDINE KINASE 1"/>
    <property type="match status" value="1"/>
</dbReference>
<evidence type="ECO:0000256" key="4">
    <source>
        <dbReference type="ARBA" id="ARBA00022553"/>
    </source>
</evidence>
<keyword evidence="5" id="KW-0808">Transferase</keyword>
<dbReference type="InterPro" id="IPR003018">
    <property type="entry name" value="GAF"/>
</dbReference>
<evidence type="ECO:0000256" key="1">
    <source>
        <dbReference type="ARBA" id="ARBA00000085"/>
    </source>
</evidence>
<dbReference type="SUPFAM" id="SSF158472">
    <property type="entry name" value="HAMP domain-like"/>
    <property type="match status" value="1"/>
</dbReference>
<dbReference type="InterPro" id="IPR005467">
    <property type="entry name" value="His_kinase_dom"/>
</dbReference>
<dbReference type="FunFam" id="3.30.565.10:FF:000006">
    <property type="entry name" value="Sensor histidine kinase WalK"/>
    <property type="match status" value="1"/>
</dbReference>
<dbReference type="GO" id="GO:0016020">
    <property type="term" value="C:membrane"/>
    <property type="evidence" value="ECO:0007669"/>
    <property type="project" value="UniProtKB-SubCell"/>
</dbReference>
<dbReference type="CDD" id="cd00082">
    <property type="entry name" value="HisKA"/>
    <property type="match status" value="1"/>
</dbReference>
<dbReference type="Pfam" id="PF01590">
    <property type="entry name" value="GAF"/>
    <property type="match status" value="1"/>
</dbReference>
<dbReference type="SMART" id="SM00387">
    <property type="entry name" value="HATPase_c"/>
    <property type="match status" value="1"/>
</dbReference>
<evidence type="ECO:0000259" key="9">
    <source>
        <dbReference type="PROSITE" id="PS50109"/>
    </source>
</evidence>
<dbReference type="InterPro" id="IPR029016">
    <property type="entry name" value="GAF-like_dom_sf"/>
</dbReference>
<keyword evidence="8" id="KW-0472">Membrane</keyword>
<accession>A0A538SNC0</accession>
<keyword evidence="6 11" id="KW-0418">Kinase</keyword>
<keyword evidence="8" id="KW-0812">Transmembrane</keyword>
<dbReference type="InterPro" id="IPR003660">
    <property type="entry name" value="HAMP_dom"/>
</dbReference>
<dbReference type="InterPro" id="IPR003594">
    <property type="entry name" value="HATPase_dom"/>
</dbReference>
<gene>
    <name evidence="11" type="ORF">E6K74_11190</name>
</gene>
<dbReference type="AlphaFoldDB" id="A0A538SNC0"/>
<dbReference type="SUPFAM" id="SSF47384">
    <property type="entry name" value="Homodimeric domain of signal transducing histidine kinase"/>
    <property type="match status" value="1"/>
</dbReference>
<name>A0A538SNC0_UNCEI</name>
<dbReference type="InterPro" id="IPR003661">
    <property type="entry name" value="HisK_dim/P_dom"/>
</dbReference>
<dbReference type="CDD" id="cd00075">
    <property type="entry name" value="HATPase"/>
    <property type="match status" value="1"/>
</dbReference>
<evidence type="ECO:0000313" key="12">
    <source>
        <dbReference type="Proteomes" id="UP000319829"/>
    </source>
</evidence>
<dbReference type="InterPro" id="IPR036097">
    <property type="entry name" value="HisK_dim/P_sf"/>
</dbReference>
<dbReference type="EC" id="2.7.13.3" evidence="3"/>
<dbReference type="SMART" id="SM00304">
    <property type="entry name" value="HAMP"/>
    <property type="match status" value="1"/>
</dbReference>
<dbReference type="Pfam" id="PF00512">
    <property type="entry name" value="HisKA"/>
    <property type="match status" value="1"/>
</dbReference>
<dbReference type="Proteomes" id="UP000319829">
    <property type="component" value="Unassembled WGS sequence"/>
</dbReference>
<dbReference type="CDD" id="cd06225">
    <property type="entry name" value="HAMP"/>
    <property type="match status" value="1"/>
</dbReference>
<dbReference type="SUPFAM" id="SSF55781">
    <property type="entry name" value="GAF domain-like"/>
    <property type="match status" value="1"/>
</dbReference>
<evidence type="ECO:0000256" key="8">
    <source>
        <dbReference type="SAM" id="Phobius"/>
    </source>
</evidence>
<dbReference type="SUPFAM" id="SSF55874">
    <property type="entry name" value="ATPase domain of HSP90 chaperone/DNA topoisomerase II/histidine kinase"/>
    <property type="match status" value="1"/>
</dbReference>
<evidence type="ECO:0000256" key="7">
    <source>
        <dbReference type="ARBA" id="ARBA00023012"/>
    </source>
</evidence>
<evidence type="ECO:0000259" key="10">
    <source>
        <dbReference type="PROSITE" id="PS50885"/>
    </source>
</evidence>
<dbReference type="Gene3D" id="1.10.287.130">
    <property type="match status" value="1"/>
</dbReference>
<proteinExistence type="predicted"/>
<dbReference type="SMART" id="SM00388">
    <property type="entry name" value="HisKA"/>
    <property type="match status" value="1"/>
</dbReference>
<dbReference type="EMBL" id="VBOU01000093">
    <property type="protein sequence ID" value="TMQ52857.1"/>
    <property type="molecule type" value="Genomic_DNA"/>
</dbReference>
<sequence>MRIFQRPSTLKDELQILFLAVGSAFLVLATVLLYQNGQAALRRQLIASASSAAETASALVSLEDHRAVRTPQDFNSRPFRDIVQSLGALRRANPDIVHLFTIAPIGELGGWGVVVDMGGSAPDREERNLVRGRLPIGSPPPASLPNFLIHQGMAGTTAEILDITNPQRARAVAVSPIIGPHGGSVGLVVVELSAAGLIQEVRLLWYVSIAIFLVGLVVSVVASNLASRWVTRPIEELLRGVDEIARGNLRARVLSQSRNELGALGYAFNLMAKSLEASKAKNDEQQALLRELHRTGSQVASTLELPRMLETASRGLRAICGGEEAFAGAMGPRDTSVRQWSRSGPGRLDIEGWDTPVTLLEEVLRGDTRLLARNEFAAAGLPMLLDRPGDYALAAPLRVSDQTLGVLIALGSRSQFHPEGISLAALFARQVSAAVGNARLFEQVRAVDRSKSEFLSIASHEVRTPLTVMKSSLDILVSSPKFEYTADQRQLIAFCQESVERLIRLVKDILDVSKIEAGVLSIQFQPTSLNDLIEKCLFWVPQLPGGQGIEVEARLPSEPAMVLADPQRIMQVLENLIANAIKFSKPGGKVTIELKGHDREYEVIVSDQGKGIAPDDLIRIFGKFYQVADSATREQGGTGLGLAICKGIVEAHHGKIWAESALGDGSRFHFDLARVMDAPIGDRAEGVISVDSLLSSLRTASARAARIE</sequence>
<dbReference type="Gene3D" id="3.30.450.40">
    <property type="match status" value="1"/>
</dbReference>
<dbReference type="InterPro" id="IPR004358">
    <property type="entry name" value="Sig_transdc_His_kin-like_C"/>
</dbReference>
<protein>
    <recommendedName>
        <fullName evidence="3">histidine kinase</fullName>
        <ecNumber evidence="3">2.7.13.3</ecNumber>
    </recommendedName>
</protein>
<dbReference type="GO" id="GO:0000155">
    <property type="term" value="F:phosphorelay sensor kinase activity"/>
    <property type="evidence" value="ECO:0007669"/>
    <property type="project" value="InterPro"/>
</dbReference>
<dbReference type="PROSITE" id="PS50109">
    <property type="entry name" value="HIS_KIN"/>
    <property type="match status" value="1"/>
</dbReference>
<comment type="catalytic activity">
    <reaction evidence="1">
        <text>ATP + protein L-histidine = ADP + protein N-phospho-L-histidine.</text>
        <dbReference type="EC" id="2.7.13.3"/>
    </reaction>
</comment>
<dbReference type="InterPro" id="IPR036890">
    <property type="entry name" value="HATPase_C_sf"/>
</dbReference>
<dbReference type="Pfam" id="PF00672">
    <property type="entry name" value="HAMP"/>
    <property type="match status" value="1"/>
</dbReference>
<feature type="transmembrane region" description="Helical" evidence="8">
    <location>
        <begin position="203"/>
        <end position="222"/>
    </location>
</feature>
<dbReference type="InterPro" id="IPR050736">
    <property type="entry name" value="Sensor_HK_Regulatory"/>
</dbReference>
<dbReference type="PROSITE" id="PS50885">
    <property type="entry name" value="HAMP"/>
    <property type="match status" value="1"/>
</dbReference>
<evidence type="ECO:0000256" key="6">
    <source>
        <dbReference type="ARBA" id="ARBA00022777"/>
    </source>
</evidence>
<evidence type="ECO:0000256" key="5">
    <source>
        <dbReference type="ARBA" id="ARBA00022679"/>
    </source>
</evidence>
<dbReference type="Gene3D" id="3.30.565.10">
    <property type="entry name" value="Histidine kinase-like ATPase, C-terminal domain"/>
    <property type="match status" value="1"/>
</dbReference>
<comment type="caution">
    <text evidence="11">The sequence shown here is derived from an EMBL/GenBank/DDBJ whole genome shotgun (WGS) entry which is preliminary data.</text>
</comment>
<dbReference type="Pfam" id="PF02518">
    <property type="entry name" value="HATPase_c"/>
    <property type="match status" value="1"/>
</dbReference>
<dbReference type="PANTHER" id="PTHR43711">
    <property type="entry name" value="TWO-COMPONENT HISTIDINE KINASE"/>
    <property type="match status" value="1"/>
</dbReference>
<dbReference type="PRINTS" id="PR00344">
    <property type="entry name" value="BCTRLSENSOR"/>
</dbReference>
<keyword evidence="7" id="KW-0902">Two-component regulatory system</keyword>
<feature type="domain" description="HAMP" evidence="10">
    <location>
        <begin position="228"/>
        <end position="280"/>
    </location>
</feature>
<comment type="subcellular location">
    <subcellularLocation>
        <location evidence="2">Membrane</location>
    </subcellularLocation>
</comment>
<reference evidence="11 12" key="1">
    <citation type="journal article" date="2019" name="Nat. Microbiol.">
        <title>Mediterranean grassland soil C-N compound turnover is dependent on rainfall and depth, and is mediated by genomically divergent microorganisms.</title>
        <authorList>
            <person name="Diamond S."/>
            <person name="Andeer P.F."/>
            <person name="Li Z."/>
            <person name="Crits-Christoph A."/>
            <person name="Burstein D."/>
            <person name="Anantharaman K."/>
            <person name="Lane K.R."/>
            <person name="Thomas B.C."/>
            <person name="Pan C."/>
            <person name="Northen T.R."/>
            <person name="Banfield J.F."/>
        </authorList>
    </citation>
    <scope>NUCLEOTIDE SEQUENCE [LARGE SCALE GENOMIC DNA]</scope>
    <source>
        <strain evidence="11">WS_4</strain>
    </source>
</reference>
<keyword evidence="4" id="KW-0597">Phosphoprotein</keyword>
<feature type="transmembrane region" description="Helical" evidence="8">
    <location>
        <begin position="14"/>
        <end position="34"/>
    </location>
</feature>
<evidence type="ECO:0000313" key="11">
    <source>
        <dbReference type="EMBL" id="TMQ52857.1"/>
    </source>
</evidence>
<keyword evidence="8" id="KW-1133">Transmembrane helix</keyword>
<evidence type="ECO:0000256" key="2">
    <source>
        <dbReference type="ARBA" id="ARBA00004370"/>
    </source>
</evidence>
<evidence type="ECO:0000256" key="3">
    <source>
        <dbReference type="ARBA" id="ARBA00012438"/>
    </source>
</evidence>
<dbReference type="Gene3D" id="6.10.340.10">
    <property type="match status" value="1"/>
</dbReference>